<feature type="region of interest" description="Disordered" evidence="1">
    <location>
        <begin position="1"/>
        <end position="38"/>
    </location>
</feature>
<dbReference type="SMART" id="SM00332">
    <property type="entry name" value="PP2Cc"/>
    <property type="match status" value="1"/>
</dbReference>
<comment type="caution">
    <text evidence="3">The sequence shown here is derived from an EMBL/GenBank/DDBJ whole genome shotgun (WGS) entry which is preliminary data.</text>
</comment>
<dbReference type="InterPro" id="IPR036457">
    <property type="entry name" value="PPM-type-like_dom_sf"/>
</dbReference>
<reference evidence="3 4" key="1">
    <citation type="submission" date="2024-02" db="EMBL/GenBank/DDBJ databases">
        <authorList>
            <person name="Chen Y."/>
            <person name="Shah S."/>
            <person name="Dougan E. K."/>
            <person name="Thang M."/>
            <person name="Chan C."/>
        </authorList>
    </citation>
    <scope>NUCLEOTIDE SEQUENCE [LARGE SCALE GENOMIC DNA]</scope>
</reference>
<dbReference type="InterPro" id="IPR015655">
    <property type="entry name" value="PP2C"/>
</dbReference>
<evidence type="ECO:0000313" key="3">
    <source>
        <dbReference type="EMBL" id="CAK9022571.1"/>
    </source>
</evidence>
<dbReference type="PANTHER" id="PTHR13832:SF854">
    <property type="entry name" value="PROTEIN PHOSPHATASE 2C-RELATED PROTEIN"/>
    <property type="match status" value="1"/>
</dbReference>
<proteinExistence type="predicted"/>
<dbReference type="CDD" id="cd00143">
    <property type="entry name" value="PP2Cc"/>
    <property type="match status" value="1"/>
</dbReference>
<accession>A0ABP0K6Z2</accession>
<keyword evidence="4" id="KW-1185">Reference proteome</keyword>
<evidence type="ECO:0000259" key="2">
    <source>
        <dbReference type="PROSITE" id="PS51746"/>
    </source>
</evidence>
<dbReference type="Pfam" id="PF00481">
    <property type="entry name" value="PP2C"/>
    <property type="match status" value="1"/>
</dbReference>
<dbReference type="EMBL" id="CAXAMM010010195">
    <property type="protein sequence ID" value="CAK9022571.1"/>
    <property type="molecule type" value="Genomic_DNA"/>
</dbReference>
<feature type="domain" description="PPM-type phosphatase" evidence="2">
    <location>
        <begin position="40"/>
        <end position="367"/>
    </location>
</feature>
<organism evidence="3 4">
    <name type="scientific">Durusdinium trenchii</name>
    <dbReference type="NCBI Taxonomy" id="1381693"/>
    <lineage>
        <taxon>Eukaryota</taxon>
        <taxon>Sar</taxon>
        <taxon>Alveolata</taxon>
        <taxon>Dinophyceae</taxon>
        <taxon>Suessiales</taxon>
        <taxon>Symbiodiniaceae</taxon>
        <taxon>Durusdinium</taxon>
    </lineage>
</organism>
<sequence>DQAQDRLATLEEEESTAPEAKAPAAVQQQTQQQRTGDLPQHHVAVGQFLHKGTKNTQEDAVRIEKNLNGLIQHIAQAQSLDISHLDMSLPRTFVALLDGHAGDACMKFVRTKILPILCVEYIRNPADWCKAMERTILSLEAKWAKKVCKGNLAADCSGTTLTTCVMEGAQLHCAWTGDSPCWIQKKDGTTVQVSSQHRPGIESEKSRIERAGGEVRAKVIEIGGLWCLKPTRKEGPLRVFPSGLNISRSIGDIQCKNPRFGGQAGVVIADPETVTVDLEEDFQFLVLSSDGLSDNLNPGPEELSKHLLKGFEAAFHAVREEREEPQPGQRKMDLVADLVAERCVYHAMRKNKKSKYQDNTSALVCCLLDNIKTFDDLDAPGAARTA</sequence>
<dbReference type="PANTHER" id="PTHR13832">
    <property type="entry name" value="PROTEIN PHOSPHATASE 2C"/>
    <property type="match status" value="1"/>
</dbReference>
<evidence type="ECO:0000256" key="1">
    <source>
        <dbReference type="SAM" id="MobiDB-lite"/>
    </source>
</evidence>
<dbReference type="Gene3D" id="3.60.40.10">
    <property type="entry name" value="PPM-type phosphatase domain"/>
    <property type="match status" value="1"/>
</dbReference>
<gene>
    <name evidence="3" type="ORF">SCF082_LOCUS15843</name>
</gene>
<feature type="non-terminal residue" evidence="3">
    <location>
        <position position="1"/>
    </location>
</feature>
<name>A0ABP0K6Z2_9DINO</name>
<dbReference type="PROSITE" id="PS51746">
    <property type="entry name" value="PPM_2"/>
    <property type="match status" value="1"/>
</dbReference>
<dbReference type="Proteomes" id="UP001642464">
    <property type="component" value="Unassembled WGS sequence"/>
</dbReference>
<dbReference type="SUPFAM" id="SSF81606">
    <property type="entry name" value="PP2C-like"/>
    <property type="match status" value="1"/>
</dbReference>
<evidence type="ECO:0000313" key="4">
    <source>
        <dbReference type="Proteomes" id="UP001642464"/>
    </source>
</evidence>
<dbReference type="InterPro" id="IPR001932">
    <property type="entry name" value="PPM-type_phosphatase-like_dom"/>
</dbReference>
<protein>
    <submittedName>
        <fullName evidence="3">Protein phosphatase 1L (Protein phosphatase 1-like) (Protein phosphatase 2C isoform epsilon) (PP2C-epsilon)</fullName>
    </submittedName>
</protein>